<sequence length="356" mass="38943">MTTLGTRLLNRRTAREIHLTEMGFGGAPLGNLYRKVEEEDAQATLQAAYDAGIRYFDTAPQYGLGRSEERFSRAIARFGRDTIELSTKIGRLLLDCEPHEVTPEAFVDVPQKRIVFDYSYDGVMRSYEASRQRLGVANADILLIHDVCAFSQGSREASEARVRELFDRGGYRALTELRAAGEITAIGAGVNEWQVCQKLLELADFDCFLLAGRYTLLEQEALETFLPLCETRDVGIILGGPYNSGILATGAVPGAKYNYAPAPEDVLDRVRRIEALCADHGVRLIAAALQFVLGHPSVKTVVPGAVSPAEVEANIRLLKTPIPDGFWSDLRASGLIRPDAPLPLDANRETASCSAA</sequence>
<accession>A0ABW4JW28</accession>
<evidence type="ECO:0000259" key="1">
    <source>
        <dbReference type="Pfam" id="PF00248"/>
    </source>
</evidence>
<evidence type="ECO:0000313" key="3">
    <source>
        <dbReference type="Proteomes" id="UP001597327"/>
    </source>
</evidence>
<name>A0ABW4JW28_9HYPH</name>
<dbReference type="InterPro" id="IPR036812">
    <property type="entry name" value="NAD(P)_OxRdtase_dom_sf"/>
</dbReference>
<dbReference type="Gene3D" id="3.20.20.100">
    <property type="entry name" value="NADP-dependent oxidoreductase domain"/>
    <property type="match status" value="1"/>
</dbReference>
<dbReference type="PANTHER" id="PTHR42686:SF1">
    <property type="entry name" value="GH17980P-RELATED"/>
    <property type="match status" value="1"/>
</dbReference>
<proteinExistence type="predicted"/>
<gene>
    <name evidence="2" type="ORF">ACFSC7_11590</name>
</gene>
<dbReference type="InterPro" id="IPR023210">
    <property type="entry name" value="NADP_OxRdtase_dom"/>
</dbReference>
<dbReference type="SUPFAM" id="SSF51430">
    <property type="entry name" value="NAD(P)-linked oxidoreductase"/>
    <property type="match status" value="1"/>
</dbReference>
<dbReference type="Proteomes" id="UP001597327">
    <property type="component" value="Unassembled WGS sequence"/>
</dbReference>
<dbReference type="InterPro" id="IPR020471">
    <property type="entry name" value="AKR"/>
</dbReference>
<dbReference type="Pfam" id="PF00248">
    <property type="entry name" value="Aldo_ket_red"/>
    <property type="match status" value="1"/>
</dbReference>
<evidence type="ECO:0000313" key="2">
    <source>
        <dbReference type="EMBL" id="MFD1696160.1"/>
    </source>
</evidence>
<dbReference type="RefSeq" id="WP_149892935.1">
    <property type="nucleotide sequence ID" value="NZ_JBHUFA010000004.1"/>
</dbReference>
<feature type="domain" description="NADP-dependent oxidoreductase" evidence="1">
    <location>
        <begin position="21"/>
        <end position="332"/>
    </location>
</feature>
<keyword evidence="3" id="KW-1185">Reference proteome</keyword>
<organism evidence="2 3">
    <name type="scientific">Roseibium aestuarii</name>
    <dbReference type="NCBI Taxonomy" id="2600299"/>
    <lineage>
        <taxon>Bacteria</taxon>
        <taxon>Pseudomonadati</taxon>
        <taxon>Pseudomonadota</taxon>
        <taxon>Alphaproteobacteria</taxon>
        <taxon>Hyphomicrobiales</taxon>
        <taxon>Stappiaceae</taxon>
        <taxon>Roseibium</taxon>
    </lineage>
</organism>
<comment type="caution">
    <text evidence="2">The sequence shown here is derived from an EMBL/GenBank/DDBJ whole genome shotgun (WGS) entry which is preliminary data.</text>
</comment>
<reference evidence="3" key="1">
    <citation type="journal article" date="2019" name="Int. J. Syst. Evol. Microbiol.">
        <title>The Global Catalogue of Microorganisms (GCM) 10K type strain sequencing project: providing services to taxonomists for standard genome sequencing and annotation.</title>
        <authorList>
            <consortium name="The Broad Institute Genomics Platform"/>
            <consortium name="The Broad Institute Genome Sequencing Center for Infectious Disease"/>
            <person name="Wu L."/>
            <person name="Ma J."/>
        </authorList>
    </citation>
    <scope>NUCLEOTIDE SEQUENCE [LARGE SCALE GENOMIC DNA]</scope>
    <source>
        <strain evidence="3">JCM 3369</strain>
    </source>
</reference>
<dbReference type="EMBL" id="JBHUFA010000004">
    <property type="protein sequence ID" value="MFD1696160.1"/>
    <property type="molecule type" value="Genomic_DNA"/>
</dbReference>
<dbReference type="PANTHER" id="PTHR42686">
    <property type="entry name" value="GH17980P-RELATED"/>
    <property type="match status" value="1"/>
</dbReference>
<protein>
    <submittedName>
        <fullName evidence="2">Aldo/keto reductase</fullName>
    </submittedName>
</protein>